<dbReference type="Proteomes" id="UP001065613">
    <property type="component" value="Chromosome"/>
</dbReference>
<evidence type="ECO:0000256" key="1">
    <source>
        <dbReference type="SAM" id="Phobius"/>
    </source>
</evidence>
<feature type="transmembrane region" description="Helical" evidence="1">
    <location>
        <begin position="95"/>
        <end position="113"/>
    </location>
</feature>
<accession>A0A977KVD8</accession>
<dbReference type="InterPro" id="IPR009793">
    <property type="entry name" value="DUF1361"/>
</dbReference>
<protein>
    <submittedName>
        <fullName evidence="2">DUF1361 domain-containing protein</fullName>
    </submittedName>
</protein>
<feature type="transmembrane region" description="Helical" evidence="1">
    <location>
        <begin position="125"/>
        <end position="144"/>
    </location>
</feature>
<sequence length="224" mass="26524">MDLLYWWFDISWRVLRTSYLLMAWNLFLAVIPLVLSVWLFRMAERRSIFWWLIFAIFVAFLPNAPYILTDIIHYVKIARLDVPESVVIFTLTPQYFLFLLSGLQCYVMSLLNLGYYLERRDQERFILPVELLSHLLSAIGIYLGRFLRFNSWDFITDPDGLAQSLAQSLSHKQPILATIVTFLILTPLYWLTKQINLGLVLRYQAHQANRRQGDRFPSQDKIKK</sequence>
<dbReference type="KEGG" id="wna:KA717_34905"/>
<reference evidence="2" key="1">
    <citation type="submission" date="2021-04" db="EMBL/GenBank/DDBJ databases">
        <title>Genome sequence of Woronichinia naegeliana from Washington state freshwater lake bloom.</title>
        <authorList>
            <person name="Dreher T.W."/>
        </authorList>
    </citation>
    <scope>NUCLEOTIDE SEQUENCE</scope>
    <source>
        <strain evidence="2">WA131</strain>
    </source>
</reference>
<keyword evidence="1" id="KW-1133">Transmembrane helix</keyword>
<feature type="transmembrane region" description="Helical" evidence="1">
    <location>
        <begin position="175"/>
        <end position="192"/>
    </location>
</feature>
<dbReference type="EMBL" id="CP073041">
    <property type="protein sequence ID" value="UXE60648.1"/>
    <property type="molecule type" value="Genomic_DNA"/>
</dbReference>
<keyword evidence="1" id="KW-0812">Transmembrane</keyword>
<gene>
    <name evidence="2" type="ORF">KA717_34905</name>
</gene>
<dbReference type="Pfam" id="PF07099">
    <property type="entry name" value="DUF1361"/>
    <property type="match status" value="1"/>
</dbReference>
<keyword evidence="1" id="KW-0472">Membrane</keyword>
<organism evidence="2">
    <name type="scientific">Woronichinia naegeliana WA131</name>
    <dbReference type="NCBI Taxonomy" id="2824559"/>
    <lineage>
        <taxon>Bacteria</taxon>
        <taxon>Bacillati</taxon>
        <taxon>Cyanobacteriota</taxon>
        <taxon>Cyanophyceae</taxon>
        <taxon>Synechococcales</taxon>
        <taxon>Coelosphaeriaceae</taxon>
        <taxon>Woronichinia</taxon>
    </lineage>
</organism>
<evidence type="ECO:0000313" key="2">
    <source>
        <dbReference type="EMBL" id="UXE60648.1"/>
    </source>
</evidence>
<feature type="transmembrane region" description="Helical" evidence="1">
    <location>
        <begin position="20"/>
        <end position="41"/>
    </location>
</feature>
<feature type="transmembrane region" description="Helical" evidence="1">
    <location>
        <begin position="48"/>
        <end position="75"/>
    </location>
</feature>
<name>A0A977KVD8_9CYAN</name>
<proteinExistence type="predicted"/>
<dbReference type="AlphaFoldDB" id="A0A977KVD8"/>